<evidence type="ECO:0000259" key="1">
    <source>
        <dbReference type="SMART" id="SM00278"/>
    </source>
</evidence>
<dbReference type="PANTHER" id="PTHR21180:SF32">
    <property type="entry name" value="ENDONUCLEASE_EXONUCLEASE_PHOSPHATASE FAMILY DOMAIN-CONTAINING PROTEIN 1"/>
    <property type="match status" value="1"/>
</dbReference>
<dbReference type="AlphaFoldDB" id="A0A7C2XVH0"/>
<dbReference type="Gene3D" id="1.10.150.320">
    <property type="entry name" value="Photosystem II 12 kDa extrinsic protein"/>
    <property type="match status" value="1"/>
</dbReference>
<organism evidence="2">
    <name type="scientific">Desulfurivibrio alkaliphilus</name>
    <dbReference type="NCBI Taxonomy" id="427923"/>
    <lineage>
        <taxon>Bacteria</taxon>
        <taxon>Pseudomonadati</taxon>
        <taxon>Thermodesulfobacteriota</taxon>
        <taxon>Desulfobulbia</taxon>
        <taxon>Desulfobulbales</taxon>
        <taxon>Desulfobulbaceae</taxon>
        <taxon>Desulfurivibrio</taxon>
    </lineage>
</organism>
<dbReference type="GO" id="GO:0003677">
    <property type="term" value="F:DNA binding"/>
    <property type="evidence" value="ECO:0007669"/>
    <property type="project" value="InterPro"/>
</dbReference>
<dbReference type="InterPro" id="IPR051675">
    <property type="entry name" value="Endo/Exo/Phosphatase_dom_1"/>
</dbReference>
<protein>
    <submittedName>
        <fullName evidence="2">Helix-hairpin-helix domain-containing protein</fullName>
    </submittedName>
</protein>
<dbReference type="InterPro" id="IPR010994">
    <property type="entry name" value="RuvA_2-like"/>
</dbReference>
<dbReference type="Proteomes" id="UP000885986">
    <property type="component" value="Unassembled WGS sequence"/>
</dbReference>
<name>A0A7C2XVH0_9BACT</name>
<feature type="domain" description="Helix-hairpin-helix DNA-binding motif class 1" evidence="1">
    <location>
        <begin position="117"/>
        <end position="136"/>
    </location>
</feature>
<dbReference type="EMBL" id="DSDS01000103">
    <property type="protein sequence ID" value="HET97938.1"/>
    <property type="molecule type" value="Genomic_DNA"/>
</dbReference>
<evidence type="ECO:0000313" key="2">
    <source>
        <dbReference type="EMBL" id="HET97938.1"/>
    </source>
</evidence>
<dbReference type="SMART" id="SM00278">
    <property type="entry name" value="HhH1"/>
    <property type="match status" value="2"/>
</dbReference>
<sequence length="139" mass="14828">MKETGKQPEPWPPNHRLSLVLLICLGLVIWLTGLPGSNPGPGPASGFTPNPSGYSTLDFELLTGQVEPSRLAIFTFAPISLNQADLQTLTFLPGIGPALAGRIIEHRQLHGPFLNSEQLLAVPGIGPKTLARLRPLVSP</sequence>
<dbReference type="GO" id="GO:0015628">
    <property type="term" value="P:protein secretion by the type II secretion system"/>
    <property type="evidence" value="ECO:0007669"/>
    <property type="project" value="TreeGrafter"/>
</dbReference>
<reference evidence="2" key="1">
    <citation type="journal article" date="2020" name="mSystems">
        <title>Genome- and Community-Level Interaction Insights into Carbon Utilization and Element Cycling Functions of Hydrothermarchaeota in Hydrothermal Sediment.</title>
        <authorList>
            <person name="Zhou Z."/>
            <person name="Liu Y."/>
            <person name="Xu W."/>
            <person name="Pan J."/>
            <person name="Luo Z.H."/>
            <person name="Li M."/>
        </authorList>
    </citation>
    <scope>NUCLEOTIDE SEQUENCE [LARGE SCALE GENOMIC DNA]</scope>
    <source>
        <strain evidence="2">SpSt-1224</strain>
    </source>
</reference>
<accession>A0A7C2XVH0</accession>
<feature type="domain" description="Helix-hairpin-helix DNA-binding motif class 1" evidence="1">
    <location>
        <begin position="87"/>
        <end position="106"/>
    </location>
</feature>
<gene>
    <name evidence="2" type="ORF">ENN98_04475</name>
</gene>
<dbReference type="GO" id="GO:0015627">
    <property type="term" value="C:type II protein secretion system complex"/>
    <property type="evidence" value="ECO:0007669"/>
    <property type="project" value="TreeGrafter"/>
</dbReference>
<proteinExistence type="predicted"/>
<dbReference type="SUPFAM" id="SSF47781">
    <property type="entry name" value="RuvA domain 2-like"/>
    <property type="match status" value="1"/>
</dbReference>
<dbReference type="InterPro" id="IPR003583">
    <property type="entry name" value="Hlx-hairpin-Hlx_DNA-bd_motif"/>
</dbReference>
<dbReference type="Pfam" id="PF12836">
    <property type="entry name" value="HHH_3"/>
    <property type="match status" value="1"/>
</dbReference>
<dbReference type="PANTHER" id="PTHR21180">
    <property type="entry name" value="ENDONUCLEASE/EXONUCLEASE/PHOSPHATASE FAMILY DOMAIN-CONTAINING PROTEIN 1"/>
    <property type="match status" value="1"/>
</dbReference>
<dbReference type="GO" id="GO:0006281">
    <property type="term" value="P:DNA repair"/>
    <property type="evidence" value="ECO:0007669"/>
    <property type="project" value="InterPro"/>
</dbReference>
<comment type="caution">
    <text evidence="2">The sequence shown here is derived from an EMBL/GenBank/DDBJ whole genome shotgun (WGS) entry which is preliminary data.</text>
</comment>